<feature type="compositionally biased region" description="Low complexity" evidence="1">
    <location>
        <begin position="471"/>
        <end position="480"/>
    </location>
</feature>
<feature type="compositionally biased region" description="Polar residues" evidence="1">
    <location>
        <begin position="943"/>
        <end position="963"/>
    </location>
</feature>
<feature type="region of interest" description="Disordered" evidence="1">
    <location>
        <begin position="939"/>
        <end position="989"/>
    </location>
</feature>
<feature type="region of interest" description="Disordered" evidence="1">
    <location>
        <begin position="95"/>
        <end position="118"/>
    </location>
</feature>
<accession>A0A9P1INF3</accession>
<feature type="region of interest" description="Disordered" evidence="1">
    <location>
        <begin position="841"/>
        <end position="906"/>
    </location>
</feature>
<dbReference type="Proteomes" id="UP001152747">
    <property type="component" value="Unassembled WGS sequence"/>
</dbReference>
<feature type="region of interest" description="Disordered" evidence="1">
    <location>
        <begin position="532"/>
        <end position="615"/>
    </location>
</feature>
<protein>
    <submittedName>
        <fullName evidence="2">Uncharacterized protein</fullName>
    </submittedName>
</protein>
<evidence type="ECO:0000313" key="3">
    <source>
        <dbReference type="Proteomes" id="UP001152747"/>
    </source>
</evidence>
<feature type="region of interest" description="Disordered" evidence="1">
    <location>
        <begin position="182"/>
        <end position="212"/>
    </location>
</feature>
<evidence type="ECO:0000313" key="2">
    <source>
        <dbReference type="EMBL" id="CAI5446442.1"/>
    </source>
</evidence>
<feature type="compositionally biased region" description="Acidic residues" evidence="1">
    <location>
        <begin position="841"/>
        <end position="850"/>
    </location>
</feature>
<feature type="compositionally biased region" description="Polar residues" evidence="1">
    <location>
        <begin position="186"/>
        <end position="201"/>
    </location>
</feature>
<feature type="compositionally biased region" description="Polar residues" evidence="1">
    <location>
        <begin position="457"/>
        <end position="466"/>
    </location>
</feature>
<reference evidence="2" key="1">
    <citation type="submission" date="2022-11" db="EMBL/GenBank/DDBJ databases">
        <authorList>
            <person name="Kikuchi T."/>
        </authorList>
    </citation>
    <scope>NUCLEOTIDE SEQUENCE</scope>
    <source>
        <strain evidence="2">PS1010</strain>
    </source>
</reference>
<dbReference type="AlphaFoldDB" id="A0A9P1INF3"/>
<name>A0A9P1INF3_9PELO</name>
<keyword evidence="3" id="KW-1185">Reference proteome</keyword>
<sequence length="1108" mass="123702">MRSVFVRWSEVHRHALVSEIGQIRAQSYFWIRIAHEKSIDEPPPPNFNMIQNGAPDNAGAENAAEVQPDAVEHQSGVLEEVTILMDTVLSTIIEETEPESSTNSGSAAEQSIDETNPEMPPIMMGMPTFSPEEFQTFLDSNPNLKERLANIPIMTGEQIAEEFQRMNWEEVVTESWVDDNSDELTTHQPNESTQIPLNSAENGGEFDDGESARNSTTFEEFDIDFEYPQVALQSNIDPMLSSTTHHEYFAEDVLAVGIDNEVDMDFVVTEEDVVEDMEIGTNEDSENDPNIQNGIIAQEGRTEDLADEMTEEFGDDEENRRILDGVERPALQQNDDILINVPRDDVIVEQPENLTNLSGNEQVVVVEGAPSERPHNIPKTNNPTREDALAFLKRLYAMMPCDPAVMNDDEMLINRETVDVVVAKPGNSENPAEEIGADVVEYDVDDLTPEKSGNALDESTTHQPVQDSKKSPNSSPKTSSIVDIDANIVPTNEEATENTRNDNEMMEETVDIGEYSEIFDENVEANEEVFEIEQNEQMEDRENDEDASRPRTSENRPSSLNSNDRIHQVRQSSSQSLRPTNDIDADMNIREPSATDEDFDGRTESNVSDDEDDEIKYRGMSAAQIGLKKYLKDCRRNKLSHDPFWFHDEEEKRRYEEKQERSRSAYDRDADEFDTRPRSPVSQSTVRASPPSSPKARTPSPSRVTSASSRSSRSSSPSEDSSSPASHHSSNIVNPDIYFEKNNVGECTMTISKKIFAGDIKIVIEADSIKAIGKLRDNLTIVSIDSDDCCGFETADSQTVSMERIIRRRLERAYVDYRGVRIPVQAFNALMAQDALAAFSDNDEDDDDDQFVTAPSTPSRPIRRPRKRSAAHLVAPITPPPPPKRSKPAPKSTRKARQPTVARPARSARIAAMKNVAPAPTPIAPATPPPRLAARLAARMAAQQNTNPVASTNPPTPPANHSNGLKRPAGALSSQPPPKMTKSDKEKEMQTIADVHQALKHIENGVNSESYGFHTLEILTRQRPLVRNMLSYFENPTPQKLAKQNMLPPTPIVKMSVCPYTNRFNAILNDYFNGFQHRSLANTTNFNFANEFGDIENNESQIAVDLDD</sequence>
<feature type="region of interest" description="Disordered" evidence="1">
    <location>
        <begin position="651"/>
        <end position="732"/>
    </location>
</feature>
<feature type="compositionally biased region" description="Low complexity" evidence="1">
    <location>
        <begin position="697"/>
        <end position="730"/>
    </location>
</feature>
<proteinExistence type="predicted"/>
<organism evidence="2 3">
    <name type="scientific">Caenorhabditis angaria</name>
    <dbReference type="NCBI Taxonomy" id="860376"/>
    <lineage>
        <taxon>Eukaryota</taxon>
        <taxon>Metazoa</taxon>
        <taxon>Ecdysozoa</taxon>
        <taxon>Nematoda</taxon>
        <taxon>Chromadorea</taxon>
        <taxon>Rhabditida</taxon>
        <taxon>Rhabditina</taxon>
        <taxon>Rhabditomorpha</taxon>
        <taxon>Rhabditoidea</taxon>
        <taxon>Rhabditidae</taxon>
        <taxon>Peloderinae</taxon>
        <taxon>Caenorhabditis</taxon>
    </lineage>
</organism>
<feature type="region of interest" description="Disordered" evidence="1">
    <location>
        <begin position="447"/>
        <end position="506"/>
    </location>
</feature>
<feature type="compositionally biased region" description="Polar residues" evidence="1">
    <location>
        <begin position="555"/>
        <end position="579"/>
    </location>
</feature>
<feature type="compositionally biased region" description="Acidic residues" evidence="1">
    <location>
        <begin position="532"/>
        <end position="545"/>
    </location>
</feature>
<comment type="caution">
    <text evidence="2">The sequence shown here is derived from an EMBL/GenBank/DDBJ whole genome shotgun (WGS) entry which is preliminary data.</text>
</comment>
<feature type="compositionally biased region" description="Basic residues" evidence="1">
    <location>
        <begin position="861"/>
        <end position="870"/>
    </location>
</feature>
<feature type="compositionally biased region" description="Basic residues" evidence="1">
    <location>
        <begin position="884"/>
        <end position="897"/>
    </location>
</feature>
<gene>
    <name evidence="2" type="ORF">CAMP_LOCUS9079</name>
</gene>
<feature type="compositionally biased region" description="Basic and acidic residues" evidence="1">
    <location>
        <begin position="651"/>
        <end position="677"/>
    </location>
</feature>
<evidence type="ECO:0000256" key="1">
    <source>
        <dbReference type="SAM" id="MobiDB-lite"/>
    </source>
</evidence>
<dbReference type="EMBL" id="CANHGI010000003">
    <property type="protein sequence ID" value="CAI5446442.1"/>
    <property type="molecule type" value="Genomic_DNA"/>
</dbReference>